<evidence type="ECO:0000313" key="5">
    <source>
        <dbReference type="Proteomes" id="UP001281761"/>
    </source>
</evidence>
<evidence type="ECO:0000256" key="1">
    <source>
        <dbReference type="ARBA" id="ARBA00005375"/>
    </source>
</evidence>
<reference evidence="4 5" key="1">
    <citation type="journal article" date="2022" name="bioRxiv">
        <title>Genomics of Preaxostyla Flagellates Illuminates Evolutionary Transitions and the Path Towards Mitochondrial Loss.</title>
        <authorList>
            <person name="Novak L.V.F."/>
            <person name="Treitli S.C."/>
            <person name="Pyrih J."/>
            <person name="Halakuc P."/>
            <person name="Pipaliya S.V."/>
            <person name="Vacek V."/>
            <person name="Brzon O."/>
            <person name="Soukal P."/>
            <person name="Eme L."/>
            <person name="Dacks J.B."/>
            <person name="Karnkowska A."/>
            <person name="Elias M."/>
            <person name="Hampl V."/>
        </authorList>
    </citation>
    <scope>NUCLEOTIDE SEQUENCE [LARGE SCALE GENOMIC DNA]</scope>
    <source>
        <strain evidence="4">NAU3</strain>
        <tissue evidence="4">Gut</tissue>
    </source>
</reference>
<protein>
    <recommendedName>
        <fullName evidence="6">Histidine acid phosphatase</fullName>
    </recommendedName>
</protein>
<keyword evidence="5" id="KW-1185">Reference proteome</keyword>
<dbReference type="SUPFAM" id="SSF53254">
    <property type="entry name" value="Phosphoglycerate mutase-like"/>
    <property type="match status" value="1"/>
</dbReference>
<evidence type="ECO:0000313" key="4">
    <source>
        <dbReference type="EMBL" id="KAK2957646.1"/>
    </source>
</evidence>
<dbReference type="EMBL" id="JARBJD010000044">
    <property type="protein sequence ID" value="KAK2957646.1"/>
    <property type="molecule type" value="Genomic_DNA"/>
</dbReference>
<evidence type="ECO:0008006" key="6">
    <source>
        <dbReference type="Google" id="ProtNLM"/>
    </source>
</evidence>
<dbReference type="Proteomes" id="UP001281761">
    <property type="component" value="Unassembled WGS sequence"/>
</dbReference>
<feature type="transmembrane region" description="Helical" evidence="3">
    <location>
        <begin position="384"/>
        <end position="405"/>
    </location>
</feature>
<dbReference type="PROSITE" id="PS00616">
    <property type="entry name" value="HIS_ACID_PHOSPHAT_1"/>
    <property type="match status" value="1"/>
</dbReference>
<name>A0ABQ9Y1M6_9EUKA</name>
<proteinExistence type="inferred from homology"/>
<keyword evidence="2" id="KW-0378">Hydrolase</keyword>
<dbReference type="Pfam" id="PF00328">
    <property type="entry name" value="His_Phos_2"/>
    <property type="match status" value="1"/>
</dbReference>
<comment type="caution">
    <text evidence="4">The sequence shown here is derived from an EMBL/GenBank/DDBJ whole genome shotgun (WGS) entry which is preliminary data.</text>
</comment>
<accession>A0ABQ9Y1M6</accession>
<dbReference type="CDD" id="cd07061">
    <property type="entry name" value="HP_HAP_like"/>
    <property type="match status" value="1"/>
</dbReference>
<dbReference type="InterPro" id="IPR000560">
    <property type="entry name" value="His_Pase_clade-2"/>
</dbReference>
<comment type="similarity">
    <text evidence="1">Belongs to the histidine acid phosphatase family.</text>
</comment>
<dbReference type="InterPro" id="IPR033379">
    <property type="entry name" value="Acid_Pase_AS"/>
</dbReference>
<keyword evidence="3" id="KW-0472">Membrane</keyword>
<keyword evidence="3" id="KW-0812">Transmembrane</keyword>
<dbReference type="Gene3D" id="3.40.50.1240">
    <property type="entry name" value="Phosphoglycerate mutase-like"/>
    <property type="match status" value="1"/>
</dbReference>
<gene>
    <name evidence="4" type="ORF">BLNAU_7301</name>
</gene>
<evidence type="ECO:0000256" key="2">
    <source>
        <dbReference type="ARBA" id="ARBA00022801"/>
    </source>
</evidence>
<organism evidence="4 5">
    <name type="scientific">Blattamonas nauphoetae</name>
    <dbReference type="NCBI Taxonomy" id="2049346"/>
    <lineage>
        <taxon>Eukaryota</taxon>
        <taxon>Metamonada</taxon>
        <taxon>Preaxostyla</taxon>
        <taxon>Oxymonadida</taxon>
        <taxon>Blattamonas</taxon>
    </lineage>
</organism>
<keyword evidence="3" id="KW-1133">Transmembrane helix</keyword>
<dbReference type="InterPro" id="IPR029033">
    <property type="entry name" value="His_PPase_superfam"/>
</dbReference>
<dbReference type="PANTHER" id="PTHR11567">
    <property type="entry name" value="ACID PHOSPHATASE-RELATED"/>
    <property type="match status" value="1"/>
</dbReference>
<sequence length="419" mass="47744">MISLISSIIFTLQSELVSVHLVTRHGDRNPIQNYAFDPQAPTDGLLTKAGERRMWMIGHSIGERYRKEFSTAQQYSPAHYTLRSTHTNRTIESLNQLTNGFFTSLSGKDLSISPTILPTLDDYHIFTQKQDFIAFPSTTCKAGFVRMARQFSLPPFLEMVQEHEAIISKVQRELNISATGWNLVMLLDTLQILTEIGRHLPSSFTDADIKAIKFARDQLFSITVPLSDPAFCDAAASQFAEDLFFTHPQGIVKSSETNTSQTIHPHLYIYSSHDITHLSLGGCFGIDIMEYFPNYGSVLLVEEHRLDNESYFRFFYDYSPTTDGKLNLKEIHPHSKVTKHGISLSDLQHQWEHTHEAIVNGTWMSTICQGITSPFTMAVALKPVLVYSVLCAIFVIDLIIFYYCWRYCKKKQPTKEHQN</sequence>
<evidence type="ECO:0000256" key="3">
    <source>
        <dbReference type="SAM" id="Phobius"/>
    </source>
</evidence>
<dbReference type="InterPro" id="IPR050645">
    <property type="entry name" value="Histidine_acid_phosphatase"/>
</dbReference>
<dbReference type="PANTHER" id="PTHR11567:SF110">
    <property type="entry name" value="2-PHOSPHOXYLOSE PHOSPHATASE 1"/>
    <property type="match status" value="1"/>
</dbReference>